<reference evidence="1" key="1">
    <citation type="submission" date="2021-11" db="EMBL/GenBank/DDBJ databases">
        <title>Clostridia strains as spoilage organisms.</title>
        <authorList>
            <person name="Wambui J."/>
            <person name="Stevens M.J.A."/>
            <person name="Stephan R."/>
        </authorList>
    </citation>
    <scope>NUCLEOTIDE SEQUENCE</scope>
    <source>
        <strain evidence="1">CF009</strain>
    </source>
</reference>
<sequence>MKAITKQLQEIEDILNTNEEYVEEFWIYKLELNGNKITVNIFDGEIFQESIVVEIIEIGKIAICNTIKNYIYQDKINPRQKFVNETRNFNTRKIESMANWSKKDNCERVNRINTELIERSKKTKEIKSQLSFYRSYVSDFYKILSVEG</sequence>
<gene>
    <name evidence="1" type="ORF">LL038_01140</name>
</gene>
<evidence type="ECO:0000313" key="2">
    <source>
        <dbReference type="Proteomes" id="UP001164733"/>
    </source>
</evidence>
<protein>
    <submittedName>
        <fullName evidence="1">Uncharacterized protein</fullName>
    </submittedName>
</protein>
<dbReference type="EMBL" id="CP086239">
    <property type="protein sequence ID" value="WAG60886.1"/>
    <property type="molecule type" value="Genomic_DNA"/>
</dbReference>
<organism evidence="1 2">
    <name type="scientific">Clostridium estertheticum</name>
    <dbReference type="NCBI Taxonomy" id="238834"/>
    <lineage>
        <taxon>Bacteria</taxon>
        <taxon>Bacillati</taxon>
        <taxon>Bacillota</taxon>
        <taxon>Clostridia</taxon>
        <taxon>Eubacteriales</taxon>
        <taxon>Clostridiaceae</taxon>
        <taxon>Clostridium</taxon>
    </lineage>
</organism>
<proteinExistence type="predicted"/>
<accession>A0AA47EIM9</accession>
<dbReference type="Proteomes" id="UP001164733">
    <property type="component" value="Chromosome"/>
</dbReference>
<dbReference type="RefSeq" id="WP_216119655.1">
    <property type="nucleotide sequence ID" value="NZ_CP086239.1"/>
</dbReference>
<evidence type="ECO:0000313" key="1">
    <source>
        <dbReference type="EMBL" id="WAG60886.1"/>
    </source>
</evidence>
<name>A0AA47EIM9_9CLOT</name>
<dbReference type="AlphaFoldDB" id="A0AA47EIM9"/>